<dbReference type="RefSeq" id="WP_382166181.1">
    <property type="nucleotide sequence ID" value="NZ_JBHTBR010000002.1"/>
</dbReference>
<dbReference type="InterPro" id="IPR007372">
    <property type="entry name" value="Lipid/polyisoprenoid-bd_YceI"/>
</dbReference>
<dbReference type="Gene3D" id="2.40.128.110">
    <property type="entry name" value="Lipid/polyisoprenoid-binding, YceI-like"/>
    <property type="match status" value="1"/>
</dbReference>
<dbReference type="InterPro" id="IPR036761">
    <property type="entry name" value="TTHA0802/YceI-like_sf"/>
</dbReference>
<dbReference type="Proteomes" id="UP001596492">
    <property type="component" value="Unassembled WGS sequence"/>
</dbReference>
<evidence type="ECO:0000313" key="3">
    <source>
        <dbReference type="Proteomes" id="UP001596492"/>
    </source>
</evidence>
<organism evidence="2 3">
    <name type="scientific">Hirschia litorea</name>
    <dbReference type="NCBI Taxonomy" id="1199156"/>
    <lineage>
        <taxon>Bacteria</taxon>
        <taxon>Pseudomonadati</taxon>
        <taxon>Pseudomonadota</taxon>
        <taxon>Alphaproteobacteria</taxon>
        <taxon>Hyphomonadales</taxon>
        <taxon>Hyphomonadaceae</taxon>
        <taxon>Hirschia</taxon>
    </lineage>
</organism>
<dbReference type="SMART" id="SM00867">
    <property type="entry name" value="YceI"/>
    <property type="match status" value="1"/>
</dbReference>
<sequence length="215" mass="23487">MSLFRSLPAPRRILAIAGLSLLTVSGCISKPVQSIAQLEAGNYTLDKSHASLTFAVQHMGLAWYTMRFNDFDATVKFDADNPENSSVSAIIDPFSIDANHPEKGAEWDNELATDDRFLSANKYPDITFTSTSLKRLSDTTGLLTGDLNLLGVTKPISMDVTFHGSNTVPWAPDKAILGFSAKGSFNRSEFGMTSLLPNTVSDEVRFQIEVEFGEN</sequence>
<reference evidence="3" key="1">
    <citation type="journal article" date="2019" name="Int. J. Syst. Evol. Microbiol.">
        <title>The Global Catalogue of Microorganisms (GCM) 10K type strain sequencing project: providing services to taxonomists for standard genome sequencing and annotation.</title>
        <authorList>
            <consortium name="The Broad Institute Genomics Platform"/>
            <consortium name="The Broad Institute Genome Sequencing Center for Infectious Disease"/>
            <person name="Wu L."/>
            <person name="Ma J."/>
        </authorList>
    </citation>
    <scope>NUCLEOTIDE SEQUENCE [LARGE SCALE GENOMIC DNA]</scope>
    <source>
        <strain evidence="3">CCUG 51308</strain>
    </source>
</reference>
<proteinExistence type="predicted"/>
<evidence type="ECO:0000259" key="1">
    <source>
        <dbReference type="SMART" id="SM00867"/>
    </source>
</evidence>
<dbReference type="SUPFAM" id="SSF101874">
    <property type="entry name" value="YceI-like"/>
    <property type="match status" value="1"/>
</dbReference>
<dbReference type="PANTHER" id="PTHR34406">
    <property type="entry name" value="PROTEIN YCEI"/>
    <property type="match status" value="1"/>
</dbReference>
<dbReference type="EMBL" id="JBHTBR010000002">
    <property type="protein sequence ID" value="MFC7290978.1"/>
    <property type="molecule type" value="Genomic_DNA"/>
</dbReference>
<dbReference type="PROSITE" id="PS51257">
    <property type="entry name" value="PROKAR_LIPOPROTEIN"/>
    <property type="match status" value="1"/>
</dbReference>
<keyword evidence="3" id="KW-1185">Reference proteome</keyword>
<dbReference type="Pfam" id="PF04264">
    <property type="entry name" value="YceI"/>
    <property type="match status" value="1"/>
</dbReference>
<name>A0ABW2IIP3_9PROT</name>
<feature type="domain" description="Lipid/polyisoprenoid-binding YceI-like" evidence="1">
    <location>
        <begin position="42"/>
        <end position="213"/>
    </location>
</feature>
<protein>
    <submittedName>
        <fullName evidence="2">YceI family protein</fullName>
    </submittedName>
</protein>
<evidence type="ECO:0000313" key="2">
    <source>
        <dbReference type="EMBL" id="MFC7290978.1"/>
    </source>
</evidence>
<gene>
    <name evidence="2" type="ORF">ACFQS8_05080</name>
</gene>
<dbReference type="PANTHER" id="PTHR34406:SF1">
    <property type="entry name" value="PROTEIN YCEI"/>
    <property type="match status" value="1"/>
</dbReference>
<comment type="caution">
    <text evidence="2">The sequence shown here is derived from an EMBL/GenBank/DDBJ whole genome shotgun (WGS) entry which is preliminary data.</text>
</comment>
<accession>A0ABW2IIP3</accession>